<accession>A0ABT5DDQ7</accession>
<evidence type="ECO:0000256" key="1">
    <source>
        <dbReference type="ARBA" id="ARBA00022737"/>
    </source>
</evidence>
<organism evidence="3 4">
    <name type="scientific">Stigmatella ashevillensis</name>
    <dbReference type="NCBI Taxonomy" id="2995309"/>
    <lineage>
        <taxon>Bacteria</taxon>
        <taxon>Pseudomonadati</taxon>
        <taxon>Myxococcota</taxon>
        <taxon>Myxococcia</taxon>
        <taxon>Myxococcales</taxon>
        <taxon>Cystobacterineae</taxon>
        <taxon>Archangiaceae</taxon>
        <taxon>Stigmatella</taxon>
    </lineage>
</organism>
<dbReference type="EMBL" id="JAQNDM010000002">
    <property type="protein sequence ID" value="MDC0711776.1"/>
    <property type="molecule type" value="Genomic_DNA"/>
</dbReference>
<dbReference type="Pfam" id="PF13540">
    <property type="entry name" value="RCC1_2"/>
    <property type="match status" value="1"/>
</dbReference>
<gene>
    <name evidence="3" type="ORF">POL68_25125</name>
</gene>
<name>A0ABT5DDQ7_9BACT</name>
<dbReference type="InterPro" id="IPR058923">
    <property type="entry name" value="RCC1-like_dom"/>
</dbReference>
<dbReference type="InterPro" id="IPR009091">
    <property type="entry name" value="RCC1/BLIP-II"/>
</dbReference>
<dbReference type="PANTHER" id="PTHR22870:SF408">
    <property type="entry name" value="OS09G0560450 PROTEIN"/>
    <property type="match status" value="1"/>
</dbReference>
<dbReference type="Pfam" id="PF25390">
    <property type="entry name" value="WD40_RLD"/>
    <property type="match status" value="1"/>
</dbReference>
<dbReference type="PRINTS" id="PR00633">
    <property type="entry name" value="RCCNDNSATION"/>
</dbReference>
<reference evidence="3 4" key="1">
    <citation type="submission" date="2022-11" db="EMBL/GenBank/DDBJ databases">
        <title>Minimal conservation of predation-associated metabolite biosynthetic gene clusters underscores biosynthetic potential of Myxococcota including descriptions for ten novel species: Archangium lansinium sp. nov., Myxococcus landrumus sp. nov., Nannocystis bai.</title>
        <authorList>
            <person name="Ahearne A."/>
            <person name="Stevens C."/>
            <person name="Dowd S."/>
        </authorList>
    </citation>
    <scope>NUCLEOTIDE SEQUENCE [LARGE SCALE GENOMIC DNA]</scope>
    <source>
        <strain evidence="3 4">NCWAL01</strain>
    </source>
</reference>
<dbReference type="Proteomes" id="UP001221838">
    <property type="component" value="Unassembled WGS sequence"/>
</dbReference>
<sequence length="726" mass="73322">MEARGAPVRLAGGSAHSLAIRQDGTVWAWGYNAYGQIGDGTATSRASPVQVSGLTGAVSVAAGTNYSLALKSDGTVWGWGYNRYGNLGDNTTTNRSTPVQVLSLSGVISIASSIYNYQSFAVKSDGTVWAWGYNGDGALGDNSTTVRYTPVQVKQSVGGVVSALTDVVAIDAGVNHTLALKSNGTVWAWGSNASGQIGNGTLANQLAAVQVVNLFDAVAISAGTDYSLALKADGTVVAWGVNTNGQLGTGSTTNSASPLSVSGLNNIKSISAGGFHSIALKSDGTAAAWGRNTYGQLGNGSTTNALVPVPVSNVTGATAISAGYYHSHASSGANGVIWGWGYNANGEVGDNSGANRSVPVVTLLTSGIQGVAGGDQHSLYVKWDGTVWAWGANTYGTLGDGTPLRRLTPVPVKGPSGTGTLSGIVAVAAGTNYSLALASNGTVYAWGQNYYGQLGDGTTTNRNLPSQVPGVSGIVAIAAGATHALALRFDGKVYAWGRNHLGQLGDEAVLDRVHATQVHYLDNVVAIAAGASHSVAVQQNGTVYAWGSGSDGQLCDSNAGTDYFSPVISQIPNIVGGVSVAAGTSHTLLLDVAGKAWGCGDNQYGQLGDGTTVDRSEPTAILLAGAGNSVRLVAGGNTSALVSTIGTVYAWGHNGHGQLGDGTTVSKSLTTQVPSFAEVSGVAGGTTHLLAVKTNGSVYAWGRNNAGQIGDSSLTNRLSPTAALLP</sequence>
<keyword evidence="1" id="KW-0677">Repeat</keyword>
<dbReference type="Pfam" id="PF00415">
    <property type="entry name" value="RCC1"/>
    <property type="match status" value="6"/>
</dbReference>
<feature type="domain" description="RCC1-like" evidence="2">
    <location>
        <begin position="318"/>
        <end position="567"/>
    </location>
</feature>
<protein>
    <submittedName>
        <fullName evidence="3">RCC1 repeat-containing protein</fullName>
    </submittedName>
</protein>
<evidence type="ECO:0000259" key="2">
    <source>
        <dbReference type="Pfam" id="PF25390"/>
    </source>
</evidence>
<dbReference type="SUPFAM" id="SSF50985">
    <property type="entry name" value="RCC1/BLIP-II"/>
    <property type="match status" value="3"/>
</dbReference>
<dbReference type="PROSITE" id="PS50012">
    <property type="entry name" value="RCC1_3"/>
    <property type="match status" value="14"/>
</dbReference>
<evidence type="ECO:0000313" key="3">
    <source>
        <dbReference type="EMBL" id="MDC0711776.1"/>
    </source>
</evidence>
<evidence type="ECO:0000313" key="4">
    <source>
        <dbReference type="Proteomes" id="UP001221838"/>
    </source>
</evidence>
<comment type="caution">
    <text evidence="3">The sequence shown here is derived from an EMBL/GenBank/DDBJ whole genome shotgun (WGS) entry which is preliminary data.</text>
</comment>
<proteinExistence type="predicted"/>
<dbReference type="PANTHER" id="PTHR22870">
    <property type="entry name" value="REGULATOR OF CHROMOSOME CONDENSATION"/>
    <property type="match status" value="1"/>
</dbReference>
<dbReference type="InterPro" id="IPR000408">
    <property type="entry name" value="Reg_chr_condens"/>
</dbReference>
<dbReference type="Gene3D" id="2.130.10.30">
    <property type="entry name" value="Regulator of chromosome condensation 1/beta-lactamase-inhibitor protein II"/>
    <property type="match status" value="4"/>
</dbReference>
<keyword evidence="4" id="KW-1185">Reference proteome</keyword>
<dbReference type="PROSITE" id="PS00626">
    <property type="entry name" value="RCC1_2"/>
    <property type="match status" value="3"/>
</dbReference>
<dbReference type="InterPro" id="IPR051210">
    <property type="entry name" value="Ub_ligase/GEF_domain"/>
</dbReference>